<gene>
    <name evidence="16 18" type="primary">APP1</name>
    <name evidence="16" type="synonym">aminopeptidase P1</name>
    <name evidence="16" type="synonym">AP22.64</name>
    <name evidence="16" type="synonym">AP22_64</name>
    <name evidence="16" type="synonym">ATAPP1</name>
    <name evidence="15 16" type="ordered locus">At4g36760</name>
</gene>
<evidence type="ECO:0000259" key="13">
    <source>
        <dbReference type="Pfam" id="PF01321"/>
    </source>
</evidence>
<protein>
    <recommendedName>
        <fullName evidence="4">Xaa-Pro aminopeptidase</fullName>
        <ecNumber evidence="4">3.4.11.9</ecNumber>
    </recommendedName>
</protein>
<dbReference type="TAIR" id="AT4G36760">
    <property type="gene designation" value="APP1"/>
</dbReference>
<keyword evidence="19 20" id="KW-1267">Proteomics identification</keyword>
<comment type="cofactor">
    <cofactor evidence="2">
        <name>Mn(2+)</name>
        <dbReference type="ChEBI" id="CHEBI:29035"/>
    </cofactor>
</comment>
<evidence type="ECO:0007829" key="19">
    <source>
        <dbReference type="PeptideAtlas" id="A0A1P8B667"/>
    </source>
</evidence>
<evidence type="ECO:0000256" key="11">
    <source>
        <dbReference type="RuleBase" id="RU000590"/>
    </source>
</evidence>
<comment type="similarity">
    <text evidence="3 11">Belongs to the peptidase M24B family.</text>
</comment>
<dbReference type="InterPro" id="IPR029149">
    <property type="entry name" value="Creatin/AminoP/Spt16_N"/>
</dbReference>
<dbReference type="EMBL" id="CP002687">
    <property type="protein sequence ID" value="ANM67084.1"/>
    <property type="molecule type" value="Genomic_DNA"/>
</dbReference>
<dbReference type="SMR" id="A0A1P8B667"/>
<evidence type="ECO:0000313" key="15">
    <source>
        <dbReference type="Araport" id="AT4G36760"/>
    </source>
</evidence>
<dbReference type="Gene3D" id="3.40.350.10">
    <property type="entry name" value="Creatinase/prolidase N-terminal domain"/>
    <property type="match status" value="2"/>
</dbReference>
<dbReference type="InterPro" id="IPR036005">
    <property type="entry name" value="Creatinase/aminopeptidase-like"/>
</dbReference>
<evidence type="ECO:0000259" key="14">
    <source>
        <dbReference type="Pfam" id="PF16188"/>
    </source>
</evidence>
<evidence type="ECO:0000313" key="16">
    <source>
        <dbReference type="EMBL" id="ANM67084.1"/>
    </source>
</evidence>
<dbReference type="GO" id="GO:0005737">
    <property type="term" value="C:cytoplasm"/>
    <property type="evidence" value="ECO:0007669"/>
    <property type="project" value="UniProtKB-ARBA"/>
</dbReference>
<keyword evidence="6" id="KW-0645">Protease</keyword>
<dbReference type="InterPro" id="IPR000587">
    <property type="entry name" value="Creatinase_N"/>
</dbReference>
<dbReference type="ExpressionAtlas" id="A0A1P8B667">
    <property type="expression patterns" value="baseline and differential"/>
</dbReference>
<evidence type="ECO:0000256" key="6">
    <source>
        <dbReference type="ARBA" id="ARBA00022670"/>
    </source>
</evidence>
<dbReference type="Proteomes" id="UP000006548">
    <property type="component" value="Chromosome 4"/>
</dbReference>
<evidence type="ECO:0000313" key="17">
    <source>
        <dbReference type="Proteomes" id="UP000006548"/>
    </source>
</evidence>
<organism evidence="16 17">
    <name type="scientific">Arabidopsis thaliana</name>
    <name type="common">Mouse-ear cress</name>
    <dbReference type="NCBI Taxonomy" id="3702"/>
    <lineage>
        <taxon>Eukaryota</taxon>
        <taxon>Viridiplantae</taxon>
        <taxon>Streptophyta</taxon>
        <taxon>Embryophyta</taxon>
        <taxon>Tracheophyta</taxon>
        <taxon>Spermatophyta</taxon>
        <taxon>Magnoliopsida</taxon>
        <taxon>eudicotyledons</taxon>
        <taxon>Gunneridae</taxon>
        <taxon>Pentapetalae</taxon>
        <taxon>rosids</taxon>
        <taxon>malvids</taxon>
        <taxon>Brassicales</taxon>
        <taxon>Brassicaceae</taxon>
        <taxon>Camelineae</taxon>
        <taxon>Arabidopsis</taxon>
    </lineage>
</organism>
<evidence type="ECO:0000256" key="4">
    <source>
        <dbReference type="ARBA" id="ARBA00012574"/>
    </source>
</evidence>
<dbReference type="OrthoDB" id="9995434at2759"/>
<evidence type="ECO:0007829" key="21">
    <source>
        <dbReference type="PubMed" id="22223895"/>
    </source>
</evidence>
<dbReference type="Pfam" id="PF16189">
    <property type="entry name" value="Creatinase_N_2"/>
    <property type="match status" value="1"/>
</dbReference>
<feature type="domain" description="Peptidase M24 C-terminal" evidence="14">
    <location>
        <begin position="581"/>
        <end position="641"/>
    </location>
</feature>
<name>A0A1P8B667_ARATH</name>
<evidence type="ECO:0000313" key="18">
    <source>
        <dbReference type="TAIR" id="AT4G36760"/>
    </source>
</evidence>
<dbReference type="PANTHER" id="PTHR43763">
    <property type="entry name" value="XAA-PRO AMINOPEPTIDASE 1"/>
    <property type="match status" value="1"/>
</dbReference>
<sequence length="652" mass="72875">MSEILSSLRSLMASHSPPLDALVVPSEDYHQSEYVSARDKRREFVSGFSGSAGLALITKKEARLWTDGRYFLQALQQLSDEWTLMRMGEDPLVEVWMSDNLPEEANIGVDSWCVSVDTANRWGKSFAKKNQKLITTTTDLVDEVWKSRPPSEMSPVVVHPLEFAGRSVSHKFEDLRAKLKQEGARGLVIAALDEVAWLYNIRGTDVAYCPVVHAFAILTTDSAFLYVDKKKVSDEANSYFNGLGVEVREYTDVISDVALLASDRLISSFASKTVQHEAAKDMEIDSDQPDRLWVDPASCCYALYSKLDAEKVLLQPSPISLSKALKNPVELEGIKNAHVRDGAAVVQYLVWLDNQMQELYGASGYFLEAEASKKKPSETSKLTEVTVSDKLESLRASKEHFRGLSFPTISSVGSNAAVIHYSPEPEACAEMDPDKIYLCDSGAQYLDGTTDITRTVHFGKPSAHEKECYTAVFKGHVALGNARFPKGTNGYTLDILARAPLWKYGLDYRHGTGHGVGSYLCVHEGPHQVSFRPSARNVPLQATMTVTDEPGYYEDGNFGIRLENVLVVNDAETEFNFGDKGYLQFEHITWAPYQVKLIDLDELTREEIDWLNTYHSKCKDILAPFMNQTEMEWLKKATEPLSPPSLQSHLQH</sequence>
<dbReference type="Pfam" id="PF00557">
    <property type="entry name" value="Peptidase_M24"/>
    <property type="match status" value="1"/>
</dbReference>
<keyword evidence="9" id="KW-0482">Metalloprotease</keyword>
<dbReference type="CDD" id="cd01085">
    <property type="entry name" value="APP"/>
    <property type="match status" value="1"/>
</dbReference>
<dbReference type="SUPFAM" id="SSF55920">
    <property type="entry name" value="Creatinase/aminopeptidase"/>
    <property type="match status" value="1"/>
</dbReference>
<evidence type="ECO:0000256" key="5">
    <source>
        <dbReference type="ARBA" id="ARBA00022438"/>
    </source>
</evidence>
<proteinExistence type="evidence at protein level"/>
<dbReference type="InterPro" id="IPR001131">
    <property type="entry name" value="Peptidase_M24B_aminopep-P_CS"/>
</dbReference>
<dbReference type="Pfam" id="PF01321">
    <property type="entry name" value="Creatinase_N"/>
    <property type="match status" value="1"/>
</dbReference>
<dbReference type="EC" id="3.4.11.9" evidence="4"/>
<evidence type="ECO:0000259" key="12">
    <source>
        <dbReference type="Pfam" id="PF00557"/>
    </source>
</evidence>
<dbReference type="InterPro" id="IPR050422">
    <property type="entry name" value="X-Pro_aminopeptidase_P"/>
</dbReference>
<dbReference type="InterPro" id="IPR033740">
    <property type="entry name" value="Pept_M24B"/>
</dbReference>
<accession>A0A1P8B667</accession>
<comment type="catalytic activity">
    <reaction evidence="1">
        <text>Release of any N-terminal amino acid, including proline, that is linked to proline, even from a dipeptide or tripeptide.</text>
        <dbReference type="EC" id="3.4.11.9"/>
    </reaction>
</comment>
<dbReference type="Pfam" id="PF16188">
    <property type="entry name" value="Peptidase_M24_C"/>
    <property type="match status" value="1"/>
</dbReference>
<dbReference type="SUPFAM" id="SSF53092">
    <property type="entry name" value="Creatinase/prolidase N-terminal domain"/>
    <property type="match status" value="1"/>
</dbReference>
<dbReference type="RefSeq" id="NP_001328936.1">
    <property type="nucleotide sequence ID" value="NM_001342416.1"/>
</dbReference>
<evidence type="ECO:0000256" key="1">
    <source>
        <dbReference type="ARBA" id="ARBA00001424"/>
    </source>
</evidence>
<keyword evidence="7 11" id="KW-0479">Metal-binding</keyword>
<dbReference type="InterPro" id="IPR000994">
    <property type="entry name" value="Pept_M24"/>
</dbReference>
<dbReference type="Araport" id="AT4G36760"/>
<dbReference type="FunFam" id="3.40.350.10:FF:000010">
    <property type="entry name" value="Probable Xaa-Pro aminopeptidase P"/>
    <property type="match status" value="1"/>
</dbReference>
<evidence type="ECO:0000256" key="7">
    <source>
        <dbReference type="ARBA" id="ARBA00022723"/>
    </source>
</evidence>
<evidence type="ECO:0000256" key="8">
    <source>
        <dbReference type="ARBA" id="ARBA00022801"/>
    </source>
</evidence>
<keyword evidence="8" id="KW-0378">Hydrolase</keyword>
<dbReference type="Gene3D" id="3.90.230.10">
    <property type="entry name" value="Creatinase/methionine aminopeptidase superfamily"/>
    <property type="match status" value="1"/>
</dbReference>
<evidence type="ECO:0007829" key="20">
    <source>
        <dbReference type="ProteomicsDB" id="A0A1P8B667"/>
    </source>
</evidence>
<evidence type="ECO:0000256" key="10">
    <source>
        <dbReference type="ARBA" id="ARBA00023211"/>
    </source>
</evidence>
<feature type="domain" description="Peptidase M24" evidence="12">
    <location>
        <begin position="376"/>
        <end position="569"/>
    </location>
</feature>
<dbReference type="ProteomicsDB" id="193774"/>
<reference evidence="21" key="2">
    <citation type="journal article" date="2012" name="Mol. Cell. Proteomics">
        <title>Comparative large-scale characterisation of plant vs. mammal proteins reveals similar and idiosyncratic N-alpha acetylation features.</title>
        <authorList>
            <person name="Bienvenut W.V."/>
            <person name="Sumpton D."/>
            <person name="Martinez A."/>
            <person name="Lilla S."/>
            <person name="Espagne C."/>
            <person name="Meinnel T."/>
            <person name="Giglione C."/>
        </authorList>
    </citation>
    <scope>IDENTIFICATION BY MASS SPECTROMETRY [LARGE SCALE ANALYSIS]</scope>
</reference>
<feature type="domain" description="Creatinase N-terminal" evidence="13">
    <location>
        <begin position="6"/>
        <end position="137"/>
    </location>
</feature>
<dbReference type="GO" id="GO:0006508">
    <property type="term" value="P:proteolysis"/>
    <property type="evidence" value="ECO:0007669"/>
    <property type="project" value="UniProtKB-KW"/>
</dbReference>
<evidence type="ECO:0000256" key="3">
    <source>
        <dbReference type="ARBA" id="ARBA00008766"/>
    </source>
</evidence>
<dbReference type="FunFam" id="3.90.230.10:FF:000007">
    <property type="entry name" value="Xaa-Pro aminopeptidase P"/>
    <property type="match status" value="1"/>
</dbReference>
<dbReference type="FunFam" id="3.40.350.10:FF:000003">
    <property type="entry name" value="Xaa-pro aminopeptidase P"/>
    <property type="match status" value="1"/>
</dbReference>
<reference evidence="16 17" key="1">
    <citation type="journal article" date="1999" name="Nature">
        <title>Sequence and analysis of chromosome 4 of the plant Arabidopsis thaliana.</title>
        <authorList>
            <consortium name="EU"/>
            <consortium name="CSHL and WU Arabidopsis Sequencing Project"/>
            <person name="Mayer K."/>
            <person name="Schuller C."/>
            <person name="Wambutt R."/>
            <person name="Murphy G."/>
            <person name="Volckaert G."/>
            <person name="Pohl T."/>
            <person name="Dusterhoft A."/>
            <person name="Stiekema W."/>
            <person name="Entian K.D."/>
            <person name="Terryn N."/>
            <person name="Harris B."/>
            <person name="Ansorge W."/>
            <person name="Brandt P."/>
            <person name="Grivell L."/>
            <person name="Rieger M."/>
            <person name="Weichselgartner M."/>
            <person name="de Simone V."/>
            <person name="Obermaier B."/>
            <person name="Mache R."/>
            <person name="Muller M."/>
            <person name="Kreis M."/>
            <person name="Delseny M."/>
            <person name="Puigdomenech P."/>
            <person name="Watson M."/>
            <person name="Schmidtheini T."/>
            <person name="Reichert B."/>
            <person name="Portatelle D."/>
            <person name="Perez-Alonso M."/>
            <person name="Boutry M."/>
            <person name="Bancroft I."/>
            <person name="Vos P."/>
            <person name="Hoheisel J."/>
            <person name="Zimmermann W."/>
            <person name="Wedler H."/>
            <person name="Ridley P."/>
            <person name="Langham S.A."/>
            <person name="McCullagh B."/>
            <person name="Bilham L."/>
            <person name="Robben J."/>
            <person name="Van der Schueren J."/>
            <person name="Grymonprez B."/>
            <person name="Chuang Y.J."/>
            <person name="Vandenbussche F."/>
            <person name="Braeken M."/>
            <person name="Weltjens I."/>
            <person name="Voet M."/>
            <person name="Bastiaens I."/>
            <person name="Aert R."/>
            <person name="Defoor E."/>
            <person name="Weitzenegger T."/>
            <person name="Bothe G."/>
            <person name="Ramsperger U."/>
            <person name="Hilbert H."/>
            <person name="Braun M."/>
            <person name="Holzer E."/>
            <person name="Brandt A."/>
            <person name="Peters S."/>
            <person name="van Staveren M."/>
            <person name="Dirske W."/>
            <person name="Mooijman P."/>
            <person name="Klein Lankhorst R."/>
            <person name="Rose M."/>
            <person name="Hauf J."/>
            <person name="Kotter P."/>
            <person name="Berneiser S."/>
            <person name="Hempel S."/>
            <person name="Feldpausch M."/>
            <person name="Lamberth S."/>
            <person name="Van den Daele H."/>
            <person name="De Keyser A."/>
            <person name="Buysshaert C."/>
            <person name="Gielen J."/>
            <person name="Villarroel R."/>
            <person name="De Clercq R."/>
            <person name="Van Montagu M."/>
            <person name="Rogers J."/>
            <person name="Cronin A."/>
            <person name="Quail M."/>
            <person name="Bray-Allen S."/>
            <person name="Clark L."/>
            <person name="Doggett J."/>
            <person name="Hall S."/>
            <person name="Kay M."/>
            <person name="Lennard N."/>
            <person name="McLay K."/>
            <person name="Mayes R."/>
            <person name="Pettett A."/>
            <person name="Rajandream M.A."/>
            <person name="Lyne M."/>
            <person name="Benes V."/>
            <person name="Rechmann S."/>
            <person name="Borkova D."/>
            <person name="Blocker H."/>
            <person name="Scharfe M."/>
            <person name="Grimm M."/>
            <person name="Lohnert T.H."/>
            <person name="Dose S."/>
            <person name="de Haan M."/>
            <person name="Maarse A."/>
            <person name="Schafer M."/>
            <person name="Muller-Auer S."/>
            <person name="Gabel C."/>
            <person name="Fuchs M."/>
            <person name="Fartmann B."/>
            <person name="Granderath K."/>
            <person name="Dauner D."/>
            <person name="Herzl A."/>
            <person name="Neumann S."/>
            <person name="Argiriou A."/>
            <person name="Vitale D."/>
            <person name="Liguori R."/>
            <person name="Piravandi E."/>
            <person name="Massenet O."/>
            <person name="Quigley F."/>
            <person name="Clabauld G."/>
            <person name="Mundlein A."/>
            <person name="Felber R."/>
            <person name="Schnabl S."/>
            <person name="Hiller R."/>
            <person name="Schmidt W."/>
            <person name="Lecharny A."/>
            <person name="Aubourg S."/>
            <person name="Chefdor F."/>
            <person name="Cooke R."/>
            <person name="Berger C."/>
            <person name="Montfort A."/>
            <person name="Casacuberta E."/>
            <person name="Gibbons T."/>
            <person name="Weber N."/>
            <person name="Vandenbol M."/>
            <person name="Bargues M."/>
            <person name="Terol J."/>
            <person name="Torres A."/>
            <person name="Perez-Perez A."/>
            <person name="Purnelle B."/>
            <person name="Bent E."/>
            <person name="Johnson S."/>
            <person name="Tacon D."/>
            <person name="Jesse T."/>
            <person name="Heijnen L."/>
            <person name="Schwarz S."/>
            <person name="Scholler P."/>
            <person name="Heber S."/>
            <person name="Francs P."/>
            <person name="Bielke C."/>
            <person name="Frishman D."/>
            <person name="Haase D."/>
            <person name="Lemcke K."/>
            <person name="Mewes H.W."/>
            <person name="Stocker S."/>
            <person name="Zaccaria P."/>
            <person name="Bevan M."/>
            <person name="Wilson R.K."/>
            <person name="de la Bastide M."/>
            <person name="Habermann K."/>
            <person name="Parnell L."/>
            <person name="Dedhia N."/>
            <person name="Gnoj L."/>
            <person name="Schutz K."/>
            <person name="Huang E."/>
            <person name="Spiegel L."/>
            <person name="Sehkon M."/>
            <person name="Murray J."/>
            <person name="Sheet P."/>
            <person name="Cordes M."/>
            <person name="Abu-Threideh J."/>
            <person name="Stoneking T."/>
            <person name="Kalicki J."/>
            <person name="Graves T."/>
            <person name="Harmon G."/>
            <person name="Edwards J."/>
            <person name="Latreille P."/>
            <person name="Courtney L."/>
            <person name="Cloud J."/>
            <person name="Abbott A."/>
            <person name="Scott K."/>
            <person name="Johnson D."/>
            <person name="Minx P."/>
            <person name="Bentley D."/>
            <person name="Fulton B."/>
            <person name="Miller N."/>
            <person name="Greco T."/>
            <person name="Kemp K."/>
            <person name="Kramer J."/>
            <person name="Fulton L."/>
            <person name="Mardis E."/>
            <person name="Dante M."/>
            <person name="Pepin K."/>
            <person name="Hillier L."/>
            <person name="Nelson J."/>
            <person name="Spieth J."/>
            <person name="Ryan E."/>
            <person name="Andrews S."/>
            <person name="Geisel C."/>
            <person name="Layman D."/>
            <person name="Du H."/>
            <person name="Ali J."/>
            <person name="Berghoff A."/>
            <person name="Jones K."/>
            <person name="Drone K."/>
            <person name="Cotton M."/>
            <person name="Joshu C."/>
            <person name="Antonoiu B."/>
            <person name="Zidanic M."/>
            <person name="Strong C."/>
            <person name="Sun H."/>
            <person name="Lamar B."/>
            <person name="Yordan C."/>
            <person name="Ma P."/>
            <person name="Zhong J."/>
            <person name="Preston R."/>
            <person name="Vil D."/>
            <person name="Shekher M."/>
            <person name="Matero A."/>
            <person name="Shah R."/>
            <person name="Swaby I.K."/>
            <person name="O'Shaughnessy A."/>
            <person name="Rodriguez M."/>
            <person name="Hoffmann J."/>
            <person name="Till S."/>
            <person name="Granat S."/>
            <person name="Shohdy N."/>
            <person name="Hasegawa A."/>
            <person name="Hameed A."/>
            <person name="Lodhi M."/>
            <person name="Johnson A."/>
            <person name="Chen E."/>
            <person name="Marra M."/>
            <person name="Martienssen R."/>
            <person name="McCombie W.R."/>
        </authorList>
    </citation>
    <scope>NUCLEOTIDE SEQUENCE [LARGE SCALE GENOMIC DNA]</scope>
    <source>
        <strain evidence="17">cv. Columbia</strain>
    </source>
</reference>
<dbReference type="GO" id="GO:0070006">
    <property type="term" value="F:metalloaminopeptidase activity"/>
    <property type="evidence" value="ECO:0007669"/>
    <property type="project" value="InterPro"/>
</dbReference>
<keyword evidence="17" id="KW-1185">Reference proteome</keyword>
<dbReference type="InterPro" id="IPR032416">
    <property type="entry name" value="Peptidase_M24_C"/>
</dbReference>
<keyword evidence="10" id="KW-0464">Manganese</keyword>
<dbReference type="PANTHER" id="PTHR43763:SF12">
    <property type="entry name" value="AMINOPEPTIDASE P1"/>
    <property type="match status" value="1"/>
</dbReference>
<evidence type="ECO:0000256" key="2">
    <source>
        <dbReference type="ARBA" id="ARBA00001936"/>
    </source>
</evidence>
<keyword evidence="5 16" id="KW-0031">Aminopeptidase</keyword>
<reference evidence="17" key="3">
    <citation type="journal article" date="2017" name="Plant J.">
        <title>Araport11: a complete reannotation of the Arabidopsis thaliana reference genome.</title>
        <authorList>
            <person name="Cheng C.Y."/>
            <person name="Krishnakumar V."/>
            <person name="Chan A.P."/>
            <person name="Thibaud-Nissen F."/>
            <person name="Schobel S."/>
            <person name="Town C.D."/>
        </authorList>
    </citation>
    <scope>GENOME REANNOTATION</scope>
    <source>
        <strain evidence="17">cv. Columbia</strain>
    </source>
</reference>
<evidence type="ECO:0000256" key="9">
    <source>
        <dbReference type="ARBA" id="ARBA00023049"/>
    </source>
</evidence>
<dbReference type="GO" id="GO:0046872">
    <property type="term" value="F:metal ion binding"/>
    <property type="evidence" value="ECO:0007669"/>
    <property type="project" value="UniProtKB-KW"/>
</dbReference>
<dbReference type="AlphaFoldDB" id="A0A1P8B667"/>
<dbReference type="GeneID" id="829829"/>
<dbReference type="PROSITE" id="PS00491">
    <property type="entry name" value="PROLINE_PEPTIDASE"/>
    <property type="match status" value="1"/>
</dbReference>